<gene>
    <name evidence="2" type="ORF">GCM10009613_16470</name>
</gene>
<feature type="domain" description="AB hydrolase-1" evidence="1">
    <location>
        <begin position="47"/>
        <end position="168"/>
    </location>
</feature>
<comment type="caution">
    <text evidence="2">The sequence shown here is derived from an EMBL/GenBank/DDBJ whole genome shotgun (WGS) entry which is preliminary data.</text>
</comment>
<dbReference type="Gene3D" id="3.40.50.1820">
    <property type="entry name" value="alpha/beta hydrolase"/>
    <property type="match status" value="1"/>
</dbReference>
<dbReference type="PANTHER" id="PTHR43433:SF5">
    <property type="entry name" value="AB HYDROLASE-1 DOMAIN-CONTAINING PROTEIN"/>
    <property type="match status" value="1"/>
</dbReference>
<accession>A0ABP4ICY9</accession>
<sequence length="410" mass="42872">MGDPAAAWTAMGRAEVQRSGGWVPRPLSGGRELPLAWVRDGPGERTPVLAVPGGPGLASVLPYRGLRRAAARRGLDVIMVEHRGVGLSRHDSTGADLTVDDVTSTSAADDLAAVLDAAGVPRAIVYGTSYGSYLAQVFAVRHPDRIAAMVLDSPGLDAGDVADVRAHLRALFWDGHHPATARCAALVRELAAAGEDPLELSGVVQHVYEFAGSAPLERLLTARLRGRGRRSWARIAGLGRAEVESPTGQPLVFEPDLVRPIGQGELGFDAPPDGHPLDPQQLFALAPAAESRTPPYDIPAELGRFSWPVAVVSGDRDLRTPPPVAERVAELLPDAVLVPLAAHGHSALDTHRLAALNVAHIVEAGAHRALPGLAGRLAALPRRGAPALLGPVLRAGIALDTRLPGAPPTP</sequence>
<evidence type="ECO:0000313" key="3">
    <source>
        <dbReference type="Proteomes" id="UP001501414"/>
    </source>
</evidence>
<dbReference type="EMBL" id="BAAAJK010000006">
    <property type="protein sequence ID" value="GAA1384909.1"/>
    <property type="molecule type" value="Genomic_DNA"/>
</dbReference>
<keyword evidence="2" id="KW-0378">Hydrolase</keyword>
<keyword evidence="3" id="KW-1185">Reference proteome</keyword>
<name>A0ABP4ICY9_9PSEU</name>
<evidence type="ECO:0000259" key="1">
    <source>
        <dbReference type="Pfam" id="PF00561"/>
    </source>
</evidence>
<dbReference type="PANTHER" id="PTHR43433">
    <property type="entry name" value="HYDROLASE, ALPHA/BETA FOLD FAMILY PROTEIN"/>
    <property type="match status" value="1"/>
</dbReference>
<dbReference type="SUPFAM" id="SSF53474">
    <property type="entry name" value="alpha/beta-Hydrolases"/>
    <property type="match status" value="1"/>
</dbReference>
<dbReference type="Pfam" id="PF00561">
    <property type="entry name" value="Abhydrolase_1"/>
    <property type="match status" value="1"/>
</dbReference>
<dbReference type="GO" id="GO:0016787">
    <property type="term" value="F:hydrolase activity"/>
    <property type="evidence" value="ECO:0007669"/>
    <property type="project" value="UniProtKB-KW"/>
</dbReference>
<organism evidence="2 3">
    <name type="scientific">Pseudonocardia kongjuensis</name>
    <dbReference type="NCBI Taxonomy" id="102227"/>
    <lineage>
        <taxon>Bacteria</taxon>
        <taxon>Bacillati</taxon>
        <taxon>Actinomycetota</taxon>
        <taxon>Actinomycetes</taxon>
        <taxon>Pseudonocardiales</taxon>
        <taxon>Pseudonocardiaceae</taxon>
        <taxon>Pseudonocardia</taxon>
    </lineage>
</organism>
<dbReference type="RefSeq" id="WP_344020053.1">
    <property type="nucleotide sequence ID" value="NZ_BAAAJK010000006.1"/>
</dbReference>
<proteinExistence type="predicted"/>
<dbReference type="InterPro" id="IPR029058">
    <property type="entry name" value="AB_hydrolase_fold"/>
</dbReference>
<dbReference type="InterPro" id="IPR050471">
    <property type="entry name" value="AB_hydrolase"/>
</dbReference>
<dbReference type="Proteomes" id="UP001501414">
    <property type="component" value="Unassembled WGS sequence"/>
</dbReference>
<reference evidence="3" key="1">
    <citation type="journal article" date="2019" name="Int. J. Syst. Evol. Microbiol.">
        <title>The Global Catalogue of Microorganisms (GCM) 10K type strain sequencing project: providing services to taxonomists for standard genome sequencing and annotation.</title>
        <authorList>
            <consortium name="The Broad Institute Genomics Platform"/>
            <consortium name="The Broad Institute Genome Sequencing Center for Infectious Disease"/>
            <person name="Wu L."/>
            <person name="Ma J."/>
        </authorList>
    </citation>
    <scope>NUCLEOTIDE SEQUENCE [LARGE SCALE GENOMIC DNA]</scope>
    <source>
        <strain evidence="3">JCM 11896</strain>
    </source>
</reference>
<evidence type="ECO:0000313" key="2">
    <source>
        <dbReference type="EMBL" id="GAA1384909.1"/>
    </source>
</evidence>
<protein>
    <submittedName>
        <fullName evidence="2">Alpha/beta fold hydrolase</fullName>
    </submittedName>
</protein>
<dbReference type="InterPro" id="IPR000073">
    <property type="entry name" value="AB_hydrolase_1"/>
</dbReference>